<evidence type="ECO:0000256" key="3">
    <source>
        <dbReference type="ARBA" id="ARBA00022989"/>
    </source>
</evidence>
<dbReference type="PANTHER" id="PTHR43701:SF2">
    <property type="entry name" value="MEMBRANE TRANSPORTER PROTEIN YJNA-RELATED"/>
    <property type="match status" value="1"/>
</dbReference>
<feature type="transmembrane region" description="Helical" evidence="5">
    <location>
        <begin position="214"/>
        <end position="234"/>
    </location>
</feature>
<dbReference type="EMBL" id="JACHGB010000002">
    <property type="protein sequence ID" value="MBB5270695.1"/>
    <property type="molecule type" value="Genomic_DNA"/>
</dbReference>
<evidence type="ECO:0000313" key="7">
    <source>
        <dbReference type="Proteomes" id="UP000532440"/>
    </source>
</evidence>
<feature type="transmembrane region" description="Helical" evidence="5">
    <location>
        <begin position="145"/>
        <end position="176"/>
    </location>
</feature>
<evidence type="ECO:0000256" key="2">
    <source>
        <dbReference type="ARBA" id="ARBA00022692"/>
    </source>
</evidence>
<dbReference type="Proteomes" id="UP000532440">
    <property type="component" value="Unassembled WGS sequence"/>
</dbReference>
<gene>
    <name evidence="6" type="ORF">HNQ70_000699</name>
</gene>
<evidence type="ECO:0000256" key="5">
    <source>
        <dbReference type="RuleBase" id="RU363041"/>
    </source>
</evidence>
<proteinExistence type="inferred from homology"/>
<keyword evidence="5" id="KW-1003">Cell membrane</keyword>
<dbReference type="PANTHER" id="PTHR43701">
    <property type="entry name" value="MEMBRANE TRANSPORTER PROTEIN MJ0441-RELATED"/>
    <property type="match status" value="1"/>
</dbReference>
<dbReference type="InterPro" id="IPR051598">
    <property type="entry name" value="TSUP/Inactive_protease-like"/>
</dbReference>
<dbReference type="InterPro" id="IPR002781">
    <property type="entry name" value="TM_pro_TauE-like"/>
</dbReference>
<accession>A0A7W8HEV3</accession>
<evidence type="ECO:0000256" key="1">
    <source>
        <dbReference type="ARBA" id="ARBA00004141"/>
    </source>
</evidence>
<reference evidence="6 7" key="1">
    <citation type="submission" date="2020-08" db="EMBL/GenBank/DDBJ databases">
        <title>Genomic Encyclopedia of Type Strains, Phase IV (KMG-IV): sequencing the most valuable type-strain genomes for metagenomic binning, comparative biology and taxonomic classification.</title>
        <authorList>
            <person name="Goeker M."/>
        </authorList>
    </citation>
    <scope>NUCLEOTIDE SEQUENCE [LARGE SCALE GENOMIC DNA]</scope>
    <source>
        <strain evidence="6 7">DSM 29781</strain>
    </source>
</reference>
<comment type="similarity">
    <text evidence="5">Belongs to the 4-toluene sulfonate uptake permease (TSUP) (TC 2.A.102) family.</text>
</comment>
<feature type="transmembrane region" description="Helical" evidence="5">
    <location>
        <begin position="104"/>
        <end position="124"/>
    </location>
</feature>
<dbReference type="RefSeq" id="WP_183964346.1">
    <property type="nucleotide sequence ID" value="NZ_BAABEW010000008.1"/>
</dbReference>
<name>A0A7W8HEV3_9BURK</name>
<keyword evidence="4 5" id="KW-0472">Membrane</keyword>
<feature type="transmembrane region" description="Helical" evidence="5">
    <location>
        <begin position="74"/>
        <end position="92"/>
    </location>
</feature>
<keyword evidence="7" id="KW-1185">Reference proteome</keyword>
<evidence type="ECO:0000313" key="6">
    <source>
        <dbReference type="EMBL" id="MBB5270695.1"/>
    </source>
</evidence>
<organism evidence="6 7">
    <name type="scientific">Quisquiliibacterium transsilvanicum</name>
    <dbReference type="NCBI Taxonomy" id="1549638"/>
    <lineage>
        <taxon>Bacteria</taxon>
        <taxon>Pseudomonadati</taxon>
        <taxon>Pseudomonadota</taxon>
        <taxon>Betaproteobacteria</taxon>
        <taxon>Burkholderiales</taxon>
        <taxon>Burkholderiaceae</taxon>
        <taxon>Quisquiliibacterium</taxon>
    </lineage>
</organism>
<keyword evidence="3 5" id="KW-1133">Transmembrane helix</keyword>
<dbReference type="AlphaFoldDB" id="A0A7W8HEV3"/>
<comment type="caution">
    <text evidence="6">The sequence shown here is derived from an EMBL/GenBank/DDBJ whole genome shotgun (WGS) entry which is preliminary data.</text>
</comment>
<keyword evidence="2 5" id="KW-0812">Transmembrane</keyword>
<protein>
    <recommendedName>
        <fullName evidence="5">Probable membrane transporter protein</fullName>
    </recommendedName>
</protein>
<comment type="subcellular location">
    <subcellularLocation>
        <location evidence="5">Cell membrane</location>
        <topology evidence="5">Multi-pass membrane protein</topology>
    </subcellularLocation>
    <subcellularLocation>
        <location evidence="1">Membrane</location>
        <topology evidence="1">Multi-pass membrane protein</topology>
    </subcellularLocation>
</comment>
<dbReference type="GO" id="GO:0005886">
    <property type="term" value="C:plasma membrane"/>
    <property type="evidence" value="ECO:0007669"/>
    <property type="project" value="UniProtKB-SubCell"/>
</dbReference>
<dbReference type="Pfam" id="PF01925">
    <property type="entry name" value="TauE"/>
    <property type="match status" value="1"/>
</dbReference>
<sequence length="258" mass="26059">MDHALALSLTGFAVGLIVGMTGVGGGSLMTPALVGIFRINPAIAVGTDLAFAALTKAVGTRAHMRHAGVDGEVVRLMLMGSLPAALLAMLWLKLGGVDPAASGRLLRIAIAASLALTVVALLWRERLLEWRLSLGGEMPPAARRAMTIAAAAVIGALVALSSIGAGAIGCVAIALIHPRLSAREVAATDIAYAVPLTALAATGHALAGNLDPMLLVQLLLGSVPGIILGARLSVRLPDLVSRRLLAGALVVAAVKTVA</sequence>
<evidence type="ECO:0000256" key="4">
    <source>
        <dbReference type="ARBA" id="ARBA00023136"/>
    </source>
</evidence>